<evidence type="ECO:0000256" key="3">
    <source>
        <dbReference type="ARBA" id="ARBA00022840"/>
    </source>
</evidence>
<dbReference type="InterPro" id="IPR014001">
    <property type="entry name" value="Helicase_ATP-bd"/>
</dbReference>
<dbReference type="CDD" id="cd17919">
    <property type="entry name" value="DEXHc_Snf"/>
    <property type="match status" value="1"/>
</dbReference>
<evidence type="ECO:0000256" key="2">
    <source>
        <dbReference type="ARBA" id="ARBA00022801"/>
    </source>
</evidence>
<dbReference type="InterPro" id="IPR001650">
    <property type="entry name" value="Helicase_C-like"/>
</dbReference>
<feature type="domain" description="Helicase C-terminal" evidence="6">
    <location>
        <begin position="485"/>
        <end position="641"/>
    </location>
</feature>
<name>S7Q802_GLOTA</name>
<sequence>MPLKRRTLKPRQSANTAIAARPKPGLKRTGSDSTIENHDIGASTKRWKGEEKKAVTIIVNAKKAAVEAARRRWTARHRRLFETLLPQSSNLLDHIEQEMKESSDKGAYVPLHQLDEQPKLVTGGNLKDYQLQGLSFLVWMYRNGMNCILGDEMGLGKTLQTLSLLAYVKENSVGTIDPHVIVCPLSVLSSWESYQAQSLIYHKECARWVPSFKVLRFHGPQSERTRIKNAVRAGDITFDICVTTYDSYVAEDGWFKSRRWTYCVLDEGHKIKNAGTDVASKLQGLGALYRLILTGTPIHNNLLELWSLLHWLYPNLFTAASERLFKDSFDLTRGLYNLPFLTAAQNLLSTIMIRRTKASVEISVPPREELTVFLPLTEAQRFWTYRLLTRMDAVDLQQIFESDIAGNVAGHAEGPLDQGRQEVLAHLQEQVRSSSTGNQNQWKRLMNLLMQLRQVCDHPYLLPDAEPDPFVIGEHLVAASSKMIVIDKLLADILPKGERVLIFSQWTGMLDLLEDFMELRSIPYARLDGSTSRPRRALDIKLFQQEKSPYQVFLISTKAGGLGINLTKASTVIMCDSDWNPQASRSDCQSPSHWADKDSKRSVEDQMLDRIRRKLFLSVKVMGSDNPSADESSALKSKELMDILRKGSSALTQNSNDMDLQTFLDAPVSKILDASRSCEDRKEAKVKHELAPEATEAKDDKLLAAAEEEEKALLGGVAQVQSRLFEGQYVPRTKPANNKEIAQEWNNLQKRARVDNIVTIDSMQFIAPQVSSEASPTSSTSETAAKKTRKHEWEDCHVLECFILNVTDSRQHSYAGLTSYAVPSTRVHRAGEVPQRLAVCSSGARRVRRLFVKIVYRVARWMLLVPPCLNSLCLDTERNRPRITFDATTANGDSKKM</sequence>
<dbReference type="InterPro" id="IPR000330">
    <property type="entry name" value="SNF2_N"/>
</dbReference>
<dbReference type="SMART" id="SM00490">
    <property type="entry name" value="HELICc"/>
    <property type="match status" value="1"/>
</dbReference>
<dbReference type="Proteomes" id="UP000030669">
    <property type="component" value="Unassembled WGS sequence"/>
</dbReference>
<dbReference type="GO" id="GO:0016787">
    <property type="term" value="F:hydrolase activity"/>
    <property type="evidence" value="ECO:0007669"/>
    <property type="project" value="UniProtKB-KW"/>
</dbReference>
<dbReference type="OrthoDB" id="448448at2759"/>
<dbReference type="SUPFAM" id="SSF52540">
    <property type="entry name" value="P-loop containing nucleoside triphosphate hydrolases"/>
    <property type="match status" value="2"/>
</dbReference>
<dbReference type="GeneID" id="19300711"/>
<dbReference type="PROSITE" id="PS51194">
    <property type="entry name" value="HELICASE_CTER"/>
    <property type="match status" value="1"/>
</dbReference>
<dbReference type="STRING" id="670483.S7Q802"/>
<dbReference type="Pfam" id="PF00271">
    <property type="entry name" value="Helicase_C"/>
    <property type="match status" value="1"/>
</dbReference>
<reference evidence="7 8" key="1">
    <citation type="journal article" date="2012" name="Science">
        <title>The Paleozoic origin of enzymatic lignin decomposition reconstructed from 31 fungal genomes.</title>
        <authorList>
            <person name="Floudas D."/>
            <person name="Binder M."/>
            <person name="Riley R."/>
            <person name="Barry K."/>
            <person name="Blanchette R.A."/>
            <person name="Henrissat B."/>
            <person name="Martinez A.T."/>
            <person name="Otillar R."/>
            <person name="Spatafora J.W."/>
            <person name="Yadav J.S."/>
            <person name="Aerts A."/>
            <person name="Benoit I."/>
            <person name="Boyd A."/>
            <person name="Carlson A."/>
            <person name="Copeland A."/>
            <person name="Coutinho P.M."/>
            <person name="de Vries R.P."/>
            <person name="Ferreira P."/>
            <person name="Findley K."/>
            <person name="Foster B."/>
            <person name="Gaskell J."/>
            <person name="Glotzer D."/>
            <person name="Gorecki P."/>
            <person name="Heitman J."/>
            <person name="Hesse C."/>
            <person name="Hori C."/>
            <person name="Igarashi K."/>
            <person name="Jurgens J.A."/>
            <person name="Kallen N."/>
            <person name="Kersten P."/>
            <person name="Kohler A."/>
            <person name="Kuees U."/>
            <person name="Kumar T.K.A."/>
            <person name="Kuo A."/>
            <person name="LaButti K."/>
            <person name="Larrondo L.F."/>
            <person name="Lindquist E."/>
            <person name="Ling A."/>
            <person name="Lombard V."/>
            <person name="Lucas S."/>
            <person name="Lundell T."/>
            <person name="Martin R."/>
            <person name="McLaughlin D.J."/>
            <person name="Morgenstern I."/>
            <person name="Morin E."/>
            <person name="Murat C."/>
            <person name="Nagy L.G."/>
            <person name="Nolan M."/>
            <person name="Ohm R.A."/>
            <person name="Patyshakuliyeva A."/>
            <person name="Rokas A."/>
            <person name="Ruiz-Duenas F.J."/>
            <person name="Sabat G."/>
            <person name="Salamov A."/>
            <person name="Samejima M."/>
            <person name="Schmutz J."/>
            <person name="Slot J.C."/>
            <person name="St John F."/>
            <person name="Stenlid J."/>
            <person name="Sun H."/>
            <person name="Sun S."/>
            <person name="Syed K."/>
            <person name="Tsang A."/>
            <person name="Wiebenga A."/>
            <person name="Young D."/>
            <person name="Pisabarro A."/>
            <person name="Eastwood D.C."/>
            <person name="Martin F."/>
            <person name="Cullen D."/>
            <person name="Grigoriev I.V."/>
            <person name="Hibbett D.S."/>
        </authorList>
    </citation>
    <scope>NUCLEOTIDE SEQUENCE [LARGE SCALE GENOMIC DNA]</scope>
    <source>
        <strain evidence="7 8">ATCC 11539</strain>
    </source>
</reference>
<dbReference type="InterPro" id="IPR027417">
    <property type="entry name" value="P-loop_NTPase"/>
</dbReference>
<dbReference type="Gene3D" id="3.40.50.300">
    <property type="entry name" value="P-loop containing nucleotide triphosphate hydrolases"/>
    <property type="match status" value="1"/>
</dbReference>
<evidence type="ECO:0000259" key="6">
    <source>
        <dbReference type="PROSITE" id="PS51194"/>
    </source>
</evidence>
<dbReference type="InterPro" id="IPR049730">
    <property type="entry name" value="SNF2/RAD54-like_C"/>
</dbReference>
<keyword evidence="2" id="KW-0378">Hydrolase</keyword>
<dbReference type="OMA" id="RCLIFSN"/>
<dbReference type="AlphaFoldDB" id="S7Q802"/>
<dbReference type="PANTHER" id="PTHR10799">
    <property type="entry name" value="SNF2/RAD54 HELICASE FAMILY"/>
    <property type="match status" value="1"/>
</dbReference>
<feature type="region of interest" description="Disordered" evidence="4">
    <location>
        <begin position="1"/>
        <end position="47"/>
    </location>
</feature>
<dbReference type="Pfam" id="PF00176">
    <property type="entry name" value="SNF2-rel_dom"/>
    <property type="match status" value="1"/>
</dbReference>
<accession>S7Q802</accession>
<evidence type="ECO:0000256" key="4">
    <source>
        <dbReference type="SAM" id="MobiDB-lite"/>
    </source>
</evidence>
<evidence type="ECO:0000313" key="7">
    <source>
        <dbReference type="EMBL" id="EPQ55573.1"/>
    </source>
</evidence>
<dbReference type="HOGENOM" id="CLU_000315_32_0_1"/>
<keyword evidence="3" id="KW-0067">ATP-binding</keyword>
<evidence type="ECO:0000313" key="8">
    <source>
        <dbReference type="Proteomes" id="UP000030669"/>
    </source>
</evidence>
<proteinExistence type="predicted"/>
<evidence type="ECO:0000256" key="1">
    <source>
        <dbReference type="ARBA" id="ARBA00022741"/>
    </source>
</evidence>
<feature type="non-terminal residue" evidence="7">
    <location>
        <position position="897"/>
    </location>
</feature>
<dbReference type="Gene3D" id="3.40.50.10810">
    <property type="entry name" value="Tandem AAA-ATPase domain"/>
    <property type="match status" value="1"/>
</dbReference>
<dbReference type="CDD" id="cd18793">
    <property type="entry name" value="SF2_C_SNF"/>
    <property type="match status" value="1"/>
</dbReference>
<gene>
    <name evidence="7" type="ORF">GLOTRDRAFT_121142</name>
</gene>
<dbReference type="InterPro" id="IPR038718">
    <property type="entry name" value="SNF2-like_sf"/>
</dbReference>
<dbReference type="KEGG" id="gtr:GLOTRDRAFT_121142"/>
<evidence type="ECO:0000259" key="5">
    <source>
        <dbReference type="PROSITE" id="PS51192"/>
    </source>
</evidence>
<dbReference type="RefSeq" id="XP_007865650.1">
    <property type="nucleotide sequence ID" value="XM_007867459.1"/>
</dbReference>
<keyword evidence="8" id="KW-1185">Reference proteome</keyword>
<organism evidence="7 8">
    <name type="scientific">Gloeophyllum trabeum (strain ATCC 11539 / FP-39264 / Madison 617)</name>
    <name type="common">Brown rot fungus</name>
    <dbReference type="NCBI Taxonomy" id="670483"/>
    <lineage>
        <taxon>Eukaryota</taxon>
        <taxon>Fungi</taxon>
        <taxon>Dikarya</taxon>
        <taxon>Basidiomycota</taxon>
        <taxon>Agaricomycotina</taxon>
        <taxon>Agaricomycetes</taxon>
        <taxon>Gloeophyllales</taxon>
        <taxon>Gloeophyllaceae</taxon>
        <taxon>Gloeophyllum</taxon>
    </lineage>
</organism>
<feature type="domain" description="Helicase ATP-binding" evidence="5">
    <location>
        <begin position="138"/>
        <end position="315"/>
    </location>
</feature>
<dbReference type="SMART" id="SM00487">
    <property type="entry name" value="DEXDc"/>
    <property type="match status" value="1"/>
</dbReference>
<dbReference type="PROSITE" id="PS51192">
    <property type="entry name" value="HELICASE_ATP_BIND_1"/>
    <property type="match status" value="1"/>
</dbReference>
<dbReference type="EMBL" id="KB469301">
    <property type="protein sequence ID" value="EPQ55573.1"/>
    <property type="molecule type" value="Genomic_DNA"/>
</dbReference>
<keyword evidence="1" id="KW-0547">Nucleotide-binding</keyword>
<protein>
    <submittedName>
        <fullName evidence="7">Uncharacterized protein</fullName>
    </submittedName>
</protein>
<dbReference type="GO" id="GO:0005524">
    <property type="term" value="F:ATP binding"/>
    <property type="evidence" value="ECO:0007669"/>
    <property type="project" value="InterPro"/>
</dbReference>
<dbReference type="eggNOG" id="KOG0385">
    <property type="taxonomic scope" value="Eukaryota"/>
</dbReference>